<dbReference type="AlphaFoldDB" id="A0A9P6PZB2"/>
<dbReference type="Proteomes" id="UP000807716">
    <property type="component" value="Unassembled WGS sequence"/>
</dbReference>
<dbReference type="OrthoDB" id="2390373at2759"/>
<name>A0A9P6PZB2_9FUNG</name>
<protein>
    <submittedName>
        <fullName evidence="2">Uncharacterized protein</fullName>
    </submittedName>
</protein>
<evidence type="ECO:0000313" key="3">
    <source>
        <dbReference type="Proteomes" id="UP000807716"/>
    </source>
</evidence>
<reference evidence="2" key="1">
    <citation type="journal article" date="2020" name="Fungal Divers.">
        <title>Resolving the Mortierellaceae phylogeny through synthesis of multi-gene phylogenetics and phylogenomics.</title>
        <authorList>
            <person name="Vandepol N."/>
            <person name="Liber J."/>
            <person name="Desiro A."/>
            <person name="Na H."/>
            <person name="Kennedy M."/>
            <person name="Barry K."/>
            <person name="Grigoriev I.V."/>
            <person name="Miller A.N."/>
            <person name="O'Donnell K."/>
            <person name="Stajich J.E."/>
            <person name="Bonito G."/>
        </authorList>
    </citation>
    <scope>NUCLEOTIDE SEQUENCE</scope>
    <source>
        <strain evidence="2">BC1065</strain>
    </source>
</reference>
<feature type="chain" id="PRO_5040408235" evidence="1">
    <location>
        <begin position="23"/>
        <end position="110"/>
    </location>
</feature>
<gene>
    <name evidence="2" type="ORF">DFQ27_006329</name>
</gene>
<feature type="signal peptide" evidence="1">
    <location>
        <begin position="1"/>
        <end position="22"/>
    </location>
</feature>
<accession>A0A9P6PZB2</accession>
<evidence type="ECO:0000256" key="1">
    <source>
        <dbReference type="SAM" id="SignalP"/>
    </source>
</evidence>
<keyword evidence="1" id="KW-0732">Signal</keyword>
<proteinExistence type="predicted"/>
<keyword evidence="3" id="KW-1185">Reference proteome</keyword>
<organism evidence="2 3">
    <name type="scientific">Actinomortierella ambigua</name>
    <dbReference type="NCBI Taxonomy" id="1343610"/>
    <lineage>
        <taxon>Eukaryota</taxon>
        <taxon>Fungi</taxon>
        <taxon>Fungi incertae sedis</taxon>
        <taxon>Mucoromycota</taxon>
        <taxon>Mortierellomycotina</taxon>
        <taxon>Mortierellomycetes</taxon>
        <taxon>Mortierellales</taxon>
        <taxon>Mortierellaceae</taxon>
        <taxon>Actinomortierella</taxon>
    </lineage>
</organism>
<sequence length="110" mass="11900">MRFSIASVAALAISTLAVAVTAQNDTASSGNDVHFGICTCFNPKFDASCCILAKGWMMNDGNVCDTLDNVETVAKYRACCERSGGRSKCKYGVRDPSHWPPEDSYGCKQY</sequence>
<dbReference type="EMBL" id="JAAAJB010000468">
    <property type="protein sequence ID" value="KAG0255271.1"/>
    <property type="molecule type" value="Genomic_DNA"/>
</dbReference>
<comment type="caution">
    <text evidence="2">The sequence shown here is derived from an EMBL/GenBank/DDBJ whole genome shotgun (WGS) entry which is preliminary data.</text>
</comment>
<evidence type="ECO:0000313" key="2">
    <source>
        <dbReference type="EMBL" id="KAG0255271.1"/>
    </source>
</evidence>